<evidence type="ECO:0000313" key="3">
    <source>
        <dbReference type="EMBL" id="MQM06602.1"/>
    </source>
</evidence>
<evidence type="ECO:0000313" key="4">
    <source>
        <dbReference type="Proteomes" id="UP000652761"/>
    </source>
</evidence>
<name>A0A843W9B4_COLES</name>
<dbReference type="PANTHER" id="PTHR46361:SF1">
    <property type="entry name" value="F26K24.21 PROTEIN"/>
    <property type="match status" value="1"/>
</dbReference>
<dbReference type="PANTHER" id="PTHR46361">
    <property type="entry name" value="ELECTRON CARRIER/ PROTEIN DISULFIDE OXIDOREDUCTASE"/>
    <property type="match status" value="1"/>
</dbReference>
<dbReference type="InterPro" id="IPR000591">
    <property type="entry name" value="DEP_dom"/>
</dbReference>
<dbReference type="AlphaFoldDB" id="A0A843W9B4"/>
<evidence type="ECO:0000259" key="2">
    <source>
        <dbReference type="PROSITE" id="PS50186"/>
    </source>
</evidence>
<feature type="region of interest" description="Disordered" evidence="1">
    <location>
        <begin position="1"/>
        <end position="98"/>
    </location>
</feature>
<protein>
    <recommendedName>
        <fullName evidence="2">DEP domain-containing protein</fullName>
    </recommendedName>
</protein>
<feature type="domain" description="DEP" evidence="2">
    <location>
        <begin position="327"/>
        <end position="400"/>
    </location>
</feature>
<dbReference type="InterPro" id="IPR036249">
    <property type="entry name" value="Thioredoxin-like_sf"/>
</dbReference>
<feature type="compositionally biased region" description="Low complexity" evidence="1">
    <location>
        <begin position="74"/>
        <end position="88"/>
    </location>
</feature>
<comment type="caution">
    <text evidence="3">The sequence shown here is derived from an EMBL/GenBank/DDBJ whole genome shotgun (WGS) entry which is preliminary data.</text>
</comment>
<dbReference type="Pfam" id="PF00610">
    <property type="entry name" value="DEP"/>
    <property type="match status" value="1"/>
</dbReference>
<dbReference type="InterPro" id="IPR036390">
    <property type="entry name" value="WH_DNA-bd_sf"/>
</dbReference>
<organism evidence="3 4">
    <name type="scientific">Colocasia esculenta</name>
    <name type="common">Wild taro</name>
    <name type="synonym">Arum esculentum</name>
    <dbReference type="NCBI Taxonomy" id="4460"/>
    <lineage>
        <taxon>Eukaryota</taxon>
        <taxon>Viridiplantae</taxon>
        <taxon>Streptophyta</taxon>
        <taxon>Embryophyta</taxon>
        <taxon>Tracheophyta</taxon>
        <taxon>Spermatophyta</taxon>
        <taxon>Magnoliopsida</taxon>
        <taxon>Liliopsida</taxon>
        <taxon>Araceae</taxon>
        <taxon>Aroideae</taxon>
        <taxon>Colocasieae</taxon>
        <taxon>Colocasia</taxon>
    </lineage>
</organism>
<dbReference type="SUPFAM" id="SSF52833">
    <property type="entry name" value="Thioredoxin-like"/>
    <property type="match status" value="1"/>
</dbReference>
<dbReference type="InterPro" id="IPR036388">
    <property type="entry name" value="WH-like_DNA-bd_sf"/>
</dbReference>
<dbReference type="SMR" id="A0A843W9B4"/>
<dbReference type="InterPro" id="IPR006869">
    <property type="entry name" value="DUF547"/>
</dbReference>
<dbReference type="OrthoDB" id="418495at2759"/>
<dbReference type="InterPro" id="IPR002109">
    <property type="entry name" value="Glutaredoxin"/>
</dbReference>
<reference evidence="3" key="1">
    <citation type="submission" date="2017-07" db="EMBL/GenBank/DDBJ databases">
        <title>Taro Niue Genome Assembly and Annotation.</title>
        <authorList>
            <person name="Atibalentja N."/>
            <person name="Keating K."/>
            <person name="Fields C.J."/>
        </authorList>
    </citation>
    <scope>NUCLEOTIDE SEQUENCE</scope>
    <source>
        <strain evidence="3">Niue_2</strain>
        <tissue evidence="3">Leaf</tissue>
    </source>
</reference>
<dbReference type="GO" id="GO:0035556">
    <property type="term" value="P:intracellular signal transduction"/>
    <property type="evidence" value="ECO:0007669"/>
    <property type="project" value="InterPro"/>
</dbReference>
<dbReference type="EMBL" id="NMUH01003669">
    <property type="protein sequence ID" value="MQM06602.1"/>
    <property type="molecule type" value="Genomic_DNA"/>
</dbReference>
<dbReference type="Pfam" id="PF00462">
    <property type="entry name" value="Glutaredoxin"/>
    <property type="match status" value="1"/>
</dbReference>
<dbReference type="Gene3D" id="3.40.30.10">
    <property type="entry name" value="Glutaredoxin"/>
    <property type="match status" value="1"/>
</dbReference>
<feature type="compositionally biased region" description="Pro residues" evidence="1">
    <location>
        <begin position="16"/>
        <end position="26"/>
    </location>
</feature>
<keyword evidence="4" id="KW-1185">Reference proteome</keyword>
<dbReference type="CDD" id="cd03027">
    <property type="entry name" value="GRX_DEP"/>
    <property type="match status" value="1"/>
</dbReference>
<dbReference type="PROSITE" id="PS50186">
    <property type="entry name" value="DEP"/>
    <property type="match status" value="1"/>
</dbReference>
<gene>
    <name evidence="3" type="ORF">Taro_039428</name>
</gene>
<dbReference type="PROSITE" id="PS51354">
    <property type="entry name" value="GLUTAREDOXIN_2"/>
    <property type="match status" value="1"/>
</dbReference>
<dbReference type="CDD" id="cd04371">
    <property type="entry name" value="DEP"/>
    <property type="match status" value="1"/>
</dbReference>
<proteinExistence type="predicted"/>
<accession>A0A843W9B4</accession>
<sequence>MACSEAEEPKVATTPAPAPDGAPPAPLMDGKHEDRTAAGDGDEDNFSAGDSDGKLGGDASSGNEEDSDGGRPASWSGEGDSDSSVGDAVCGGGKDVGRREVRLLAPPSHLPQPEAPPGLTKLVSNGGEDFRPMERSLSENAAPIDVSSIGKYLRDRGSTLSAALARRISSLREQPDDDVNEFNLSGLRVIVRPKEAPESDGNIALKGRISFFSRSNCRDCTAVRSFFREKGLPYVEINVDVFPAREKELIARAGSASVPQVFFNEKLLGGLVALNSLRNSGEFDRRLQEMVGRRCPSSAPPVPVYGFDDEEAEGKEKDAMVGTVRVLRQRLPIQDRLSKMKIVKNCFDGSDLVEAIIDHLDCGRKKAVEMGKELCRKHFIHHVFREKDFEDGSHLYRLLEHDPLIPRCFNIRGTTNDDEPKPASAVGRRLTKLMWAMLEAYASADRRHLDYARISASEEFRRYVNVVEDLQRVDVFALSDDERMAFFLNLHNAMAIHAVIRMGRPEGVIDRRAFSGDFHYIVGGYPYSLSTIKNGILRSNRRPPYSFVKPFGGSDRRLQLTLPKLHPLIHFGLCNGSRSSPAVRFFSGQGTELELRNAAREFFLGGGLEVDLEKRSVHLTRIIKWYSVDFGEEKEFLKWVIPYLDASKAGLLTHVLSDGGPVTIVYQNFDWSENS</sequence>
<dbReference type="SUPFAM" id="SSF46785">
    <property type="entry name" value="Winged helix' DNA-binding domain"/>
    <property type="match status" value="1"/>
</dbReference>
<dbReference type="Pfam" id="PF04784">
    <property type="entry name" value="DUF547"/>
    <property type="match status" value="1"/>
</dbReference>
<evidence type="ECO:0000256" key="1">
    <source>
        <dbReference type="SAM" id="MobiDB-lite"/>
    </source>
</evidence>
<dbReference type="SMART" id="SM00049">
    <property type="entry name" value="DEP"/>
    <property type="match status" value="1"/>
</dbReference>
<dbReference type="Proteomes" id="UP000652761">
    <property type="component" value="Unassembled WGS sequence"/>
</dbReference>
<dbReference type="Gene3D" id="1.10.10.10">
    <property type="entry name" value="Winged helix-like DNA-binding domain superfamily/Winged helix DNA-binding domain"/>
    <property type="match status" value="1"/>
</dbReference>